<name>A0ABT5GCN2_9MICO</name>
<sequence>MGTRGQAVVATMLVLAGWTLVLRGLYLLPASQDPGLDLDAGASFDLNLSVYLPAVLLSVLLVVALPIAVGRRGAVLLSAALATATLAFALWVLNRQELTSHIPGLASSLWGAAGLSATALLVCGAGLALRSTRH</sequence>
<keyword evidence="1" id="KW-0472">Membrane</keyword>
<dbReference type="RefSeq" id="WP_272460628.1">
    <property type="nucleotide sequence ID" value="NZ_JAPFQL010000005.1"/>
</dbReference>
<accession>A0ABT5GCN2</accession>
<evidence type="ECO:0000313" key="2">
    <source>
        <dbReference type="EMBL" id="MDC5696050.1"/>
    </source>
</evidence>
<feature type="transmembrane region" description="Helical" evidence="1">
    <location>
        <begin position="7"/>
        <end position="28"/>
    </location>
</feature>
<comment type="caution">
    <text evidence="2">The sequence shown here is derived from an EMBL/GenBank/DDBJ whole genome shotgun (WGS) entry which is preliminary data.</text>
</comment>
<keyword evidence="1" id="KW-0812">Transmembrane</keyword>
<protein>
    <submittedName>
        <fullName evidence="2">Uncharacterized protein</fullName>
    </submittedName>
</protein>
<gene>
    <name evidence="2" type="ORF">OO014_02185</name>
</gene>
<feature type="transmembrane region" description="Helical" evidence="1">
    <location>
        <begin position="105"/>
        <end position="129"/>
    </location>
</feature>
<reference evidence="2 3" key="1">
    <citation type="submission" date="2022-11" db="EMBL/GenBank/DDBJ databases">
        <title>Anaerobic phenanthrene biodegradation by a DNRA strain PheN6.</title>
        <authorList>
            <person name="Zhang Z."/>
        </authorList>
    </citation>
    <scope>NUCLEOTIDE SEQUENCE [LARGE SCALE GENOMIC DNA]</scope>
    <source>
        <strain evidence="2 3">PheN6</strain>
    </source>
</reference>
<keyword evidence="1" id="KW-1133">Transmembrane helix</keyword>
<dbReference type="Proteomes" id="UP001150259">
    <property type="component" value="Unassembled WGS sequence"/>
</dbReference>
<proteinExistence type="predicted"/>
<feature type="transmembrane region" description="Helical" evidence="1">
    <location>
        <begin position="48"/>
        <end position="67"/>
    </location>
</feature>
<dbReference type="EMBL" id="JAPFQL010000005">
    <property type="protein sequence ID" value="MDC5696050.1"/>
    <property type="molecule type" value="Genomic_DNA"/>
</dbReference>
<feature type="transmembrane region" description="Helical" evidence="1">
    <location>
        <begin position="74"/>
        <end position="93"/>
    </location>
</feature>
<keyword evidence="3" id="KW-1185">Reference proteome</keyword>
<evidence type="ECO:0000256" key="1">
    <source>
        <dbReference type="SAM" id="Phobius"/>
    </source>
</evidence>
<evidence type="ECO:0000313" key="3">
    <source>
        <dbReference type="Proteomes" id="UP001150259"/>
    </source>
</evidence>
<organism evidence="2 3">
    <name type="scientific">Intrasporangium calvum</name>
    <dbReference type="NCBI Taxonomy" id="53358"/>
    <lineage>
        <taxon>Bacteria</taxon>
        <taxon>Bacillati</taxon>
        <taxon>Actinomycetota</taxon>
        <taxon>Actinomycetes</taxon>
        <taxon>Micrococcales</taxon>
        <taxon>Intrasporangiaceae</taxon>
        <taxon>Intrasporangium</taxon>
    </lineage>
</organism>